<dbReference type="HOGENOM" id="CLU_408630_0_0_2"/>
<protein>
    <submittedName>
        <fullName evidence="1">Uncharacterized protein</fullName>
    </submittedName>
</protein>
<organism evidence="1 2">
    <name type="scientific">Saccharolobus islandicus (strain M.16.4 / Kamchatka #3)</name>
    <name type="common">Sulfolobus islandicus</name>
    <dbReference type="NCBI Taxonomy" id="426118"/>
    <lineage>
        <taxon>Archaea</taxon>
        <taxon>Thermoproteota</taxon>
        <taxon>Thermoprotei</taxon>
        <taxon>Sulfolobales</taxon>
        <taxon>Sulfolobaceae</taxon>
        <taxon>Saccharolobus</taxon>
    </lineage>
</organism>
<dbReference type="EMBL" id="CP001402">
    <property type="protein sequence ID" value="ACR42209.1"/>
    <property type="molecule type" value="Genomic_DNA"/>
</dbReference>
<name>C4KHZ5_SACI6</name>
<dbReference type="KEGG" id="sid:M164_1609"/>
<accession>C4KHZ5</accession>
<proteinExistence type="predicted"/>
<evidence type="ECO:0000313" key="1">
    <source>
        <dbReference type="EMBL" id="ACR42209.1"/>
    </source>
</evidence>
<reference evidence="1 2" key="1">
    <citation type="journal article" date="2009" name="Proc. Natl. Acad. Sci. U.S.A.">
        <title>Biogeography of the Sulfolobus islandicus pan-genome.</title>
        <authorList>
            <person name="Reno M.L."/>
            <person name="Held N.L."/>
            <person name="Fields C.J."/>
            <person name="Burke P.V."/>
            <person name="Whitaker R.J."/>
        </authorList>
    </citation>
    <scope>NUCLEOTIDE SEQUENCE [LARGE SCALE GENOMIC DNA]</scope>
    <source>
        <strain evidence="2">M.16.4 / Kamchatka #3</strain>
    </source>
</reference>
<dbReference type="Proteomes" id="UP000001479">
    <property type="component" value="Chromosome"/>
</dbReference>
<evidence type="ECO:0000313" key="2">
    <source>
        <dbReference type="Proteomes" id="UP000001479"/>
    </source>
</evidence>
<gene>
    <name evidence="1" type="ordered locus">M164_1609</name>
</gene>
<dbReference type="AlphaFoldDB" id="C4KHZ5"/>
<sequence>MMMPEGNCTEVKIPDTELVFTICVDALGLKLIHNNKEVTVDLKDFENPLALRAILDEEFNIDLKDPLNGRIAFYLHQNININKFINEDKAIPKPSVCVRWSEEYGECIQEVALDGGLKLLNYSFATERKEVKRVLRDYLYLLKGKITKIRKVVLKGIPLNENLMKVDVEGISIIGNLEEILNSLKGFALDTTRKHLVAQFLYDNAIIEEEMFYSPGPWVINDKIVIVDRAGYLPPWKDNIKYTLPNNGNIENGIKLLAAIVNSYKNPAKAMTVISYGVIAWAKHFFVENFQYFPHLIITGPNETGKSLLIDTLRVLYNFQEEERSPKSDFQLRKMLAKITVPGMLTEGNFLLSFIQNNEKLLATLTVSATSNIISESGSHEYGGLFLAVRSLIIPTNLDIDTLAPFVRDKMIIVDIPKDEGYTDRNDIKTPRRMSMQEKLDLMAVMREVINIFEKKINEIKNTLTTGSREDAVRFYITLGFSILKEIASKYNVSLPEPYIPGFSETDADFSEIVKEGFMQFINEKKNELLKVSGKDTVDIIDPVNPRAALDNYGFFISTKYSAVVFTTALLTEYSMELVKKYGLPKLSWKRIAEILGVKRTRVLRYGQELNSVFEYHYTDDRKEYCKSLDGKPLEPNDENIELCKEYGYYDSDNGIFRVYNETKDENEAQSK</sequence>